<dbReference type="InterPro" id="IPR011004">
    <property type="entry name" value="Trimer_LpxA-like_sf"/>
</dbReference>
<dbReference type="AlphaFoldDB" id="A0A323TVH2"/>
<feature type="active site" description="Proton acceptor" evidence="1">
    <location>
        <position position="145"/>
    </location>
</feature>
<proteinExistence type="predicted"/>
<feature type="site" description="Increases basicity of active site His" evidence="1">
    <location>
        <position position="146"/>
    </location>
</feature>
<evidence type="ECO:0000259" key="3">
    <source>
        <dbReference type="Pfam" id="PF17836"/>
    </source>
</evidence>
<name>A0A323TVH2_FUSNU</name>
<comment type="caution">
    <text evidence="4">The sequence shown here is derived from an EMBL/GenBank/DDBJ whole genome shotgun (WGS) entry which is preliminary data.</text>
</comment>
<feature type="binding site" evidence="2">
    <location>
        <position position="78"/>
    </location>
    <ligand>
        <name>substrate</name>
    </ligand>
</feature>
<dbReference type="InterPro" id="IPR020019">
    <property type="entry name" value="AcTrfase_PglD-like"/>
</dbReference>
<dbReference type="NCBIfam" id="TIGR03570">
    <property type="entry name" value="NeuD_NnaD"/>
    <property type="match status" value="1"/>
</dbReference>
<evidence type="ECO:0000313" key="4">
    <source>
        <dbReference type="EMBL" id="PZA04571.1"/>
    </source>
</evidence>
<dbReference type="InterPro" id="IPR041561">
    <property type="entry name" value="PglD_N"/>
</dbReference>
<protein>
    <submittedName>
        <fullName evidence="4">Serine acetyltransferase</fullName>
    </submittedName>
</protein>
<keyword evidence="4" id="KW-0808">Transferase</keyword>
<reference evidence="4" key="1">
    <citation type="submission" date="2018-06" db="EMBL/GenBank/DDBJ databases">
        <title>Sequence of the Fusobacterium nucleatum str. 12230 genome.</title>
        <authorList>
            <person name="Navarre W."/>
        </authorList>
    </citation>
    <scope>NUCLEOTIDE SEQUENCE [LARGE SCALE GENOMIC DNA]</scope>
    <source>
        <strain evidence="4">12230</strain>
    </source>
</reference>
<dbReference type="PANTHER" id="PTHR43300:SF7">
    <property type="entry name" value="UDP-N-ACETYLBACILLOSAMINE N-ACETYLTRANSFERASE"/>
    <property type="match status" value="1"/>
</dbReference>
<dbReference type="Pfam" id="PF17836">
    <property type="entry name" value="PglD_N"/>
    <property type="match status" value="1"/>
</dbReference>
<evidence type="ECO:0000256" key="2">
    <source>
        <dbReference type="PIRSR" id="PIRSR620019-2"/>
    </source>
</evidence>
<dbReference type="Gene3D" id="3.40.50.20">
    <property type="match status" value="1"/>
</dbReference>
<dbReference type="GO" id="GO:0016740">
    <property type="term" value="F:transferase activity"/>
    <property type="evidence" value="ECO:0007669"/>
    <property type="project" value="UniProtKB-KW"/>
</dbReference>
<gene>
    <name evidence="4" type="ORF">DNF10_05715</name>
</gene>
<dbReference type="PANTHER" id="PTHR43300">
    <property type="entry name" value="ACETYLTRANSFERASE"/>
    <property type="match status" value="1"/>
</dbReference>
<feature type="domain" description="PglD N-terminal" evidence="3">
    <location>
        <begin position="4"/>
        <end position="89"/>
    </location>
</feature>
<dbReference type="EMBL" id="QKOC01000006">
    <property type="protein sequence ID" value="PZA04571.1"/>
    <property type="molecule type" value="Genomic_DNA"/>
</dbReference>
<dbReference type="CDD" id="cd03360">
    <property type="entry name" value="LbH_AT_putative"/>
    <property type="match status" value="1"/>
</dbReference>
<dbReference type="Gene3D" id="2.160.10.10">
    <property type="entry name" value="Hexapeptide repeat proteins"/>
    <property type="match status" value="1"/>
</dbReference>
<evidence type="ECO:0000256" key="1">
    <source>
        <dbReference type="PIRSR" id="PIRSR620019-1"/>
    </source>
</evidence>
<accession>A0A323TVH2</accession>
<dbReference type="InterPro" id="IPR050179">
    <property type="entry name" value="Trans_hexapeptide_repeat"/>
</dbReference>
<dbReference type="SUPFAM" id="SSF51161">
    <property type="entry name" value="Trimeric LpxA-like enzymes"/>
    <property type="match status" value="1"/>
</dbReference>
<organism evidence="4">
    <name type="scientific">Fusobacterium nucleatum</name>
    <dbReference type="NCBI Taxonomy" id="851"/>
    <lineage>
        <taxon>Bacteria</taxon>
        <taxon>Fusobacteriati</taxon>
        <taxon>Fusobacteriota</taxon>
        <taxon>Fusobacteriia</taxon>
        <taxon>Fusobacteriales</taxon>
        <taxon>Fusobacteriaceae</taxon>
        <taxon>Fusobacterium</taxon>
    </lineage>
</organism>
<sequence>MKEKILLIGAGQHARVILYNIKEQNKYDVIGILDANLDKAKENKTFEGIPILDIDYNEVDLRKLKIELGISKFFIAFGNMKYRKKVWEMFKQAGWDSVNIIHPNAVISKDAKLGEGILIECGCLITPNPTIGNNVVVNTGSQVNHDNIVEDHVYIASGVILSGGVKIGENTLLDDGVIVTLGKTVGKNSLIGAGAVVTKNIEDNVVVYGNPAKVIRFNMN</sequence>